<feature type="domain" description="PHD-type" evidence="8">
    <location>
        <begin position="802"/>
        <end position="847"/>
    </location>
</feature>
<dbReference type="Pfam" id="PF22970">
    <property type="entry name" value="DUF7028"/>
    <property type="match status" value="2"/>
</dbReference>
<protein>
    <recommendedName>
        <fullName evidence="12">PHD finger transcription factor</fullName>
    </recommendedName>
</protein>
<name>A0ABD1L1V3_9FABA</name>
<sequence>MSLNPSPMDFDGVKCCGNRKHRRGLKKRKLLVNERVEVKSVEDGFLGSWHPGTVIRCEKQKRHVKYDNILDDGGLEYLVDVVGVSAVLDGVCFSSVSSNEPGFIRPLPPPFEFAEKDLRFGLCVDVNYQDAWWEGVIFDHCNGMEGRSVFFPDLGDEMKVGTHQLRITQDWDENTESWEPRGKWVFLELIEECERETFVAVSVKQIWYDIRARDDFDNIKHWTYNVKDLWRDLVVEVVGDYYALTLEQVFPALNLPEDFLKETPELKSVEPTDIIYCDAGHSNGFCSDIGVSDSPMENGDDSNLLDGDKTCGVTVSLQEECDKDTLVDGASKEGIILKDDSVSPVQEILPDDGEVTPGANCSGKKRKRKSSSSIIWKPLILTNVEFCPDVINQYLIGYRSKTMRELLKTKVWKHLVYLGWSIEWAENKYIRGRGGRYRYKSPNAQDKKIYTSIVDVLIHMQMEPNMSSVQPKIDHNRMHSTNDTNLLTLLSDQPQNDQDIHVYPSNGEPPHIEDADEPEFCPQAVVKYYLNSSEKRWVDKTKWKLKAKKHLLAEGWTFDCPTKKRRTTLYNSPQDQCLGTLRGACRLYIREKIPEWTNSGMISLNVPAMKVESDGHVDTDDLLQNLSQLLQKEPELLTASPVSRSTENGSHKLTRNAKIRTRNRRRKEFPTRDLRSSKRVQKVSAPSLSHQRPQNILSWLIDNNTVTPRCKVYCGAAGAENPVVVEGRITYDGIKCSCCKKVYGLAGFVSHAGGSSDCRPSARIFLKDGRSLLDCMVKVMQDHRIKEDINRPCSDLCEGENDNVCSVCHYGGELILCDQCPSAFHRTCLGLEDIPDGDWFCPSCRCGICGQIKVEGTEDVLFLTCIQCEHKYHVGCLKNREKDESRRYMENWLCGKECEQIYAGLQSLLGKPFVVGVNNLTWTLVKFIDSQSFDADNIKNDLLAEKYSKFSVALSVMHECFEPLKNPFSNRDVIDDVIFNTRSELNRLNFQGFYTILLERNEELISVATIRVFGRKVAEIPLVGTRLQYRRLGMCRILMNELEKKLMQLGVERLVLPAVTDVLETWTNSFGFAEMTNFERSQFLDYAFLDFQETVMCQKFLTRIPSPESGLTRDTHSKPPKPIKCRIEFDKSSSASEVDQAEEIDKSGMNLQGMEYVSPLPTFQV</sequence>
<evidence type="ECO:0000256" key="7">
    <source>
        <dbReference type="SAM" id="MobiDB-lite"/>
    </source>
</evidence>
<dbReference type="GO" id="GO:0005634">
    <property type="term" value="C:nucleus"/>
    <property type="evidence" value="ECO:0007669"/>
    <property type="project" value="UniProtKB-SubCell"/>
</dbReference>
<dbReference type="InterPro" id="IPR001841">
    <property type="entry name" value="Znf_RING"/>
</dbReference>
<keyword evidence="4" id="KW-0862">Zinc</keyword>
<dbReference type="CDD" id="cd20405">
    <property type="entry name" value="Tudor_Agenet_AtDUF_rpt1_3"/>
    <property type="match status" value="1"/>
</dbReference>
<dbReference type="InterPro" id="IPR011011">
    <property type="entry name" value="Znf_FYVE_PHD"/>
</dbReference>
<evidence type="ECO:0000256" key="3">
    <source>
        <dbReference type="ARBA" id="ARBA00022771"/>
    </source>
</evidence>
<dbReference type="Proteomes" id="UP001603857">
    <property type="component" value="Unassembled WGS sequence"/>
</dbReference>
<feature type="domain" description="N-acetyltransferase" evidence="9">
    <location>
        <begin position="940"/>
        <end position="1098"/>
    </location>
</feature>
<evidence type="ECO:0000259" key="8">
    <source>
        <dbReference type="PROSITE" id="PS50016"/>
    </source>
</evidence>
<dbReference type="InterPro" id="IPR019787">
    <property type="entry name" value="Znf_PHD-finger"/>
</dbReference>
<dbReference type="PROSITE" id="PS51186">
    <property type="entry name" value="GNAT"/>
    <property type="match status" value="1"/>
</dbReference>
<dbReference type="InterPro" id="IPR013083">
    <property type="entry name" value="Znf_RING/FYVE/PHD"/>
</dbReference>
<dbReference type="Pfam" id="PF05641">
    <property type="entry name" value="Agenet"/>
    <property type="match status" value="1"/>
</dbReference>
<dbReference type="EMBL" id="JBGMDY010000011">
    <property type="protein sequence ID" value="KAL2317482.1"/>
    <property type="molecule type" value="Genomic_DNA"/>
</dbReference>
<dbReference type="GO" id="GO:0008270">
    <property type="term" value="F:zinc ion binding"/>
    <property type="evidence" value="ECO:0007669"/>
    <property type="project" value="UniProtKB-KW"/>
</dbReference>
<dbReference type="InterPro" id="IPR059153">
    <property type="entry name" value="NSD_PHD-1st"/>
</dbReference>
<dbReference type="InterPro" id="IPR042163">
    <property type="entry name" value="PHF12"/>
</dbReference>
<dbReference type="InterPro" id="IPR032308">
    <property type="entry name" value="TDBD"/>
</dbReference>
<dbReference type="InterPro" id="IPR054292">
    <property type="entry name" value="DUF7028"/>
</dbReference>
<keyword evidence="11" id="KW-1185">Reference proteome</keyword>
<dbReference type="AlphaFoldDB" id="A0ABD1L1V3"/>
<evidence type="ECO:0000256" key="1">
    <source>
        <dbReference type="ARBA" id="ARBA00004123"/>
    </source>
</evidence>
<evidence type="ECO:0000256" key="4">
    <source>
        <dbReference type="ARBA" id="ARBA00022833"/>
    </source>
</evidence>
<evidence type="ECO:0000313" key="11">
    <source>
        <dbReference type="Proteomes" id="UP001603857"/>
    </source>
</evidence>
<dbReference type="PANTHER" id="PTHR46309">
    <property type="entry name" value="PHD FINGER PROTEIN 12"/>
    <property type="match status" value="1"/>
</dbReference>
<comment type="subcellular location">
    <subcellularLocation>
        <location evidence="1">Nucleus</location>
    </subcellularLocation>
</comment>
<dbReference type="CDD" id="cd04301">
    <property type="entry name" value="NAT_SF"/>
    <property type="match status" value="1"/>
</dbReference>
<dbReference type="InterPro" id="IPR014002">
    <property type="entry name" value="Agenet_dom_plant"/>
</dbReference>
<dbReference type="Pfam" id="PF16135">
    <property type="entry name" value="TDBD"/>
    <property type="match status" value="1"/>
</dbReference>
<keyword evidence="2" id="KW-0479">Metal-binding</keyword>
<dbReference type="PANTHER" id="PTHR46309:SF10">
    <property type="entry name" value="PHD ZINC FINGER PROTEIN"/>
    <property type="match status" value="1"/>
</dbReference>
<comment type="caution">
    <text evidence="10">The sequence shown here is derived from an EMBL/GenBank/DDBJ whole genome shotgun (WGS) entry which is preliminary data.</text>
</comment>
<dbReference type="InterPro" id="IPR016181">
    <property type="entry name" value="Acyl_CoA_acyltransferase"/>
</dbReference>
<dbReference type="SMART" id="SM00184">
    <property type="entry name" value="RING"/>
    <property type="match status" value="2"/>
</dbReference>
<evidence type="ECO:0000313" key="10">
    <source>
        <dbReference type="EMBL" id="KAL2317482.1"/>
    </source>
</evidence>
<dbReference type="PROSITE" id="PS50016">
    <property type="entry name" value="ZF_PHD_2"/>
    <property type="match status" value="1"/>
</dbReference>
<evidence type="ECO:0000256" key="5">
    <source>
        <dbReference type="ARBA" id="ARBA00023242"/>
    </source>
</evidence>
<proteinExistence type="predicted"/>
<organism evidence="10 11">
    <name type="scientific">Flemingia macrophylla</name>
    <dbReference type="NCBI Taxonomy" id="520843"/>
    <lineage>
        <taxon>Eukaryota</taxon>
        <taxon>Viridiplantae</taxon>
        <taxon>Streptophyta</taxon>
        <taxon>Embryophyta</taxon>
        <taxon>Tracheophyta</taxon>
        <taxon>Spermatophyta</taxon>
        <taxon>Magnoliopsida</taxon>
        <taxon>eudicotyledons</taxon>
        <taxon>Gunneridae</taxon>
        <taxon>Pentapetalae</taxon>
        <taxon>rosids</taxon>
        <taxon>fabids</taxon>
        <taxon>Fabales</taxon>
        <taxon>Fabaceae</taxon>
        <taxon>Papilionoideae</taxon>
        <taxon>50 kb inversion clade</taxon>
        <taxon>NPAAA clade</taxon>
        <taxon>indigoferoid/millettioid clade</taxon>
        <taxon>Phaseoleae</taxon>
        <taxon>Flemingia</taxon>
    </lineage>
</organism>
<dbReference type="Pfam" id="PF23209">
    <property type="entry name" value="IDM1_C"/>
    <property type="match status" value="1"/>
</dbReference>
<dbReference type="CDD" id="cd15532">
    <property type="entry name" value="PHD2_CHD_II"/>
    <property type="match status" value="1"/>
</dbReference>
<dbReference type="SUPFAM" id="SSF55729">
    <property type="entry name" value="Acyl-CoA N-acyltransferases (Nat)"/>
    <property type="match status" value="1"/>
</dbReference>
<evidence type="ECO:0000256" key="2">
    <source>
        <dbReference type="ARBA" id="ARBA00022723"/>
    </source>
</evidence>
<evidence type="ECO:0008006" key="12">
    <source>
        <dbReference type="Google" id="ProtNLM"/>
    </source>
</evidence>
<keyword evidence="3 6" id="KW-0863">Zinc-finger</keyword>
<dbReference type="Pfam" id="PF23011">
    <property type="entry name" value="PHD-1st_NSD"/>
    <property type="match status" value="1"/>
</dbReference>
<dbReference type="InterPro" id="IPR056511">
    <property type="entry name" value="IDM1_C"/>
</dbReference>
<dbReference type="InterPro" id="IPR008395">
    <property type="entry name" value="Agenet-like_dom"/>
</dbReference>
<dbReference type="Gene3D" id="3.40.630.30">
    <property type="match status" value="1"/>
</dbReference>
<keyword evidence="5" id="KW-0539">Nucleus</keyword>
<feature type="region of interest" description="Disordered" evidence="7">
    <location>
        <begin position="662"/>
        <end position="687"/>
    </location>
</feature>
<dbReference type="Gene3D" id="3.30.40.10">
    <property type="entry name" value="Zinc/RING finger domain, C3HC4 (zinc finger)"/>
    <property type="match status" value="2"/>
</dbReference>
<accession>A0ABD1L1V3</accession>
<dbReference type="SMART" id="SM00743">
    <property type="entry name" value="Agenet"/>
    <property type="match status" value="2"/>
</dbReference>
<evidence type="ECO:0000259" key="9">
    <source>
        <dbReference type="PROSITE" id="PS51186"/>
    </source>
</evidence>
<evidence type="ECO:0000256" key="6">
    <source>
        <dbReference type="PROSITE-ProRule" id="PRU00146"/>
    </source>
</evidence>
<dbReference type="SMART" id="SM00249">
    <property type="entry name" value="PHD"/>
    <property type="match status" value="2"/>
</dbReference>
<gene>
    <name evidence="10" type="ORF">Fmac_031358</name>
</gene>
<dbReference type="InterPro" id="IPR001965">
    <property type="entry name" value="Znf_PHD"/>
</dbReference>
<reference evidence="10 11" key="1">
    <citation type="submission" date="2024-08" db="EMBL/GenBank/DDBJ databases">
        <title>Insights into the chromosomal genome structure of Flemingia macrophylla.</title>
        <authorList>
            <person name="Ding Y."/>
            <person name="Zhao Y."/>
            <person name="Bi W."/>
            <person name="Wu M."/>
            <person name="Zhao G."/>
            <person name="Gong Y."/>
            <person name="Li W."/>
            <person name="Zhang P."/>
        </authorList>
    </citation>
    <scope>NUCLEOTIDE SEQUENCE [LARGE SCALE GENOMIC DNA]</scope>
    <source>
        <strain evidence="10">DYQJB</strain>
        <tissue evidence="10">Leaf</tissue>
    </source>
</reference>
<dbReference type="SUPFAM" id="SSF57903">
    <property type="entry name" value="FYVE/PHD zinc finger"/>
    <property type="match status" value="1"/>
</dbReference>
<dbReference type="InterPro" id="IPR000182">
    <property type="entry name" value="GNAT_dom"/>
</dbReference>